<keyword evidence="2" id="KW-0288">FMN</keyword>
<gene>
    <name evidence="4" type="ORF">K458DRAFT_286407</name>
</gene>
<sequence>MVGHPKHVHKACRAGADLICAQGGEAGGHTGDIPTSILTPACADICAQYKSPMTNRAPLLVTAGGVNDGRSVASALMMGAAGVWVGTRFIVAKESKAPDHWKKQVIEAGYDSWIKSTIWSGRPLRALSKPYLEDWEANRQAEIRELTAKGTVPLVYELDRLEREGILTEEIEDAADMRPIGIVGGSVNKAGQSAKEIVEEIVQEAVVALKSAGGFLNAGAKL</sequence>
<organism evidence="4 5">
    <name type="scientific">Lentithecium fluviatile CBS 122367</name>
    <dbReference type="NCBI Taxonomy" id="1168545"/>
    <lineage>
        <taxon>Eukaryota</taxon>
        <taxon>Fungi</taxon>
        <taxon>Dikarya</taxon>
        <taxon>Ascomycota</taxon>
        <taxon>Pezizomycotina</taxon>
        <taxon>Dothideomycetes</taxon>
        <taxon>Pleosporomycetidae</taxon>
        <taxon>Pleosporales</taxon>
        <taxon>Massarineae</taxon>
        <taxon>Lentitheciaceae</taxon>
        <taxon>Lentithecium</taxon>
    </lineage>
</organism>
<dbReference type="EMBL" id="MU005569">
    <property type="protein sequence ID" value="KAF2691441.1"/>
    <property type="molecule type" value="Genomic_DNA"/>
</dbReference>
<evidence type="ECO:0000256" key="1">
    <source>
        <dbReference type="ARBA" id="ARBA00022630"/>
    </source>
</evidence>
<dbReference type="PANTHER" id="PTHR32332">
    <property type="entry name" value="2-NITROPROPANE DIOXYGENASE"/>
    <property type="match status" value="1"/>
</dbReference>
<protein>
    <submittedName>
        <fullName evidence="4">Inosine monophosphate dehydrogenase</fullName>
    </submittedName>
</protein>
<dbReference type="InterPro" id="IPR013785">
    <property type="entry name" value="Aldolase_TIM"/>
</dbReference>
<keyword evidence="3" id="KW-0560">Oxidoreductase</keyword>
<accession>A0A6G1JMI0</accession>
<dbReference type="Pfam" id="PF03060">
    <property type="entry name" value="NMO"/>
    <property type="match status" value="1"/>
</dbReference>
<name>A0A6G1JMI0_9PLEO</name>
<dbReference type="GO" id="GO:0018580">
    <property type="term" value="F:nitronate monooxygenase activity"/>
    <property type="evidence" value="ECO:0007669"/>
    <property type="project" value="InterPro"/>
</dbReference>
<reference evidence="4" key="1">
    <citation type="journal article" date="2020" name="Stud. Mycol.">
        <title>101 Dothideomycetes genomes: a test case for predicting lifestyles and emergence of pathogens.</title>
        <authorList>
            <person name="Haridas S."/>
            <person name="Albert R."/>
            <person name="Binder M."/>
            <person name="Bloem J."/>
            <person name="Labutti K."/>
            <person name="Salamov A."/>
            <person name="Andreopoulos B."/>
            <person name="Baker S."/>
            <person name="Barry K."/>
            <person name="Bills G."/>
            <person name="Bluhm B."/>
            <person name="Cannon C."/>
            <person name="Castanera R."/>
            <person name="Culley D."/>
            <person name="Daum C."/>
            <person name="Ezra D."/>
            <person name="Gonzalez J."/>
            <person name="Henrissat B."/>
            <person name="Kuo A."/>
            <person name="Liang C."/>
            <person name="Lipzen A."/>
            <person name="Lutzoni F."/>
            <person name="Magnuson J."/>
            <person name="Mondo S."/>
            <person name="Nolan M."/>
            <person name="Ohm R."/>
            <person name="Pangilinan J."/>
            <person name="Park H.-J."/>
            <person name="Ramirez L."/>
            <person name="Alfaro M."/>
            <person name="Sun H."/>
            <person name="Tritt A."/>
            <person name="Yoshinaga Y."/>
            <person name="Zwiers L.-H."/>
            <person name="Turgeon B."/>
            <person name="Goodwin S."/>
            <person name="Spatafora J."/>
            <person name="Crous P."/>
            <person name="Grigoriev I."/>
        </authorList>
    </citation>
    <scope>NUCLEOTIDE SEQUENCE</scope>
    <source>
        <strain evidence="4">CBS 122367</strain>
    </source>
</reference>
<evidence type="ECO:0000256" key="3">
    <source>
        <dbReference type="ARBA" id="ARBA00023002"/>
    </source>
</evidence>
<proteinExistence type="predicted"/>
<dbReference type="OrthoDB" id="10265891at2759"/>
<evidence type="ECO:0000313" key="4">
    <source>
        <dbReference type="EMBL" id="KAF2691441.1"/>
    </source>
</evidence>
<dbReference type="InterPro" id="IPR004136">
    <property type="entry name" value="NMO"/>
</dbReference>
<evidence type="ECO:0000256" key="2">
    <source>
        <dbReference type="ARBA" id="ARBA00022643"/>
    </source>
</evidence>
<dbReference type="SUPFAM" id="SSF51412">
    <property type="entry name" value="Inosine monophosphate dehydrogenase (IMPDH)"/>
    <property type="match status" value="1"/>
</dbReference>
<dbReference type="PANTHER" id="PTHR32332:SF31">
    <property type="entry name" value="2-NITROPROPANE DIOXYGENASE FAMILY, PUTATIVE (AFU_ORTHOLOGUE AFUA_2G09850)-RELATED"/>
    <property type="match status" value="1"/>
</dbReference>
<evidence type="ECO:0000313" key="5">
    <source>
        <dbReference type="Proteomes" id="UP000799291"/>
    </source>
</evidence>
<dbReference type="AlphaFoldDB" id="A0A6G1JMI0"/>
<keyword evidence="5" id="KW-1185">Reference proteome</keyword>
<dbReference type="Proteomes" id="UP000799291">
    <property type="component" value="Unassembled WGS sequence"/>
</dbReference>
<keyword evidence="1" id="KW-0285">Flavoprotein</keyword>
<dbReference type="CDD" id="cd04730">
    <property type="entry name" value="NPD_like"/>
    <property type="match status" value="1"/>
</dbReference>
<dbReference type="Gene3D" id="3.20.20.70">
    <property type="entry name" value="Aldolase class I"/>
    <property type="match status" value="1"/>
</dbReference>